<organism evidence="2 3">
    <name type="scientific">Janibacter limosus</name>
    <dbReference type="NCBI Taxonomy" id="53458"/>
    <lineage>
        <taxon>Bacteria</taxon>
        <taxon>Bacillati</taxon>
        <taxon>Actinomycetota</taxon>
        <taxon>Actinomycetes</taxon>
        <taxon>Micrococcales</taxon>
        <taxon>Intrasporangiaceae</taxon>
        <taxon>Janibacter</taxon>
    </lineage>
</organism>
<evidence type="ECO:0000313" key="3">
    <source>
        <dbReference type="Proteomes" id="UP000290408"/>
    </source>
</evidence>
<dbReference type="STRING" id="1216970.GCA_001570985_00794"/>
<dbReference type="Proteomes" id="UP000290408">
    <property type="component" value="Chromosome"/>
</dbReference>
<accession>A0A4P6MTZ9</accession>
<protein>
    <recommendedName>
        <fullName evidence="4">Transaldolase</fullName>
    </recommendedName>
</protein>
<evidence type="ECO:0008006" key="4">
    <source>
        <dbReference type="Google" id="ProtNLM"/>
    </source>
</evidence>
<dbReference type="EMBL" id="CP036164">
    <property type="protein sequence ID" value="QBF46292.1"/>
    <property type="molecule type" value="Genomic_DNA"/>
</dbReference>
<evidence type="ECO:0000256" key="1">
    <source>
        <dbReference type="SAM" id="MobiDB-lite"/>
    </source>
</evidence>
<evidence type="ECO:0000313" key="2">
    <source>
        <dbReference type="EMBL" id="QBF46292.1"/>
    </source>
</evidence>
<proteinExistence type="predicted"/>
<feature type="compositionally biased region" description="Basic residues" evidence="1">
    <location>
        <begin position="1"/>
        <end position="15"/>
    </location>
</feature>
<dbReference type="AlphaFoldDB" id="A0A4P6MTZ9"/>
<sequence>MDRRPVDHRRGRRMTSTKGGTVPEQAVPQQFLEFFDDAATFPPGLAPVEQAVTDHVARRSAPFVSAVGPAVLALADLPRAREIAAGLDLSGGPVEVSVVTPAGALDEALTAARALAPELRIVAVELKTDPGDRATWTEQVRQAAAVRDLPVYVELTAGQVADGALDLLAGTGLRLKYRTGGIEARLFPTPEQLADVLTAAVAAGLPFKLTAGLHEAIRYTNATTGFTHHGFLNIALATQAARAGEDRAVVAGWLAETDPSRLAQAGATSDGSWRESFTSFGTCSVGEPADALRRLDLFPA</sequence>
<gene>
    <name evidence="2" type="ORF">EXU32_08530</name>
</gene>
<feature type="region of interest" description="Disordered" evidence="1">
    <location>
        <begin position="1"/>
        <end position="23"/>
    </location>
</feature>
<reference evidence="2 3" key="1">
    <citation type="submission" date="2019-02" db="EMBL/GenBank/DDBJ databases">
        <title>Genomic data mining of an Antarctic deep-sea actinobacterium, Janibacterlimosus P3-3-X1.</title>
        <authorList>
            <person name="Liao L."/>
            <person name="Chen B."/>
        </authorList>
    </citation>
    <scope>NUCLEOTIDE SEQUENCE [LARGE SCALE GENOMIC DNA]</scope>
    <source>
        <strain evidence="2 3">P3-3-X1</strain>
    </source>
</reference>
<dbReference type="OrthoDB" id="9778153at2"/>
<name>A0A4P6MTZ9_9MICO</name>
<keyword evidence="3" id="KW-1185">Reference proteome</keyword>
<dbReference type="KEGG" id="jli:EXU32_08530"/>